<dbReference type="AlphaFoldDB" id="A0AAW0NX73"/>
<comment type="caution">
    <text evidence="1">The sequence shown here is derived from an EMBL/GenBank/DDBJ whole genome shotgun (WGS) entry which is preliminary data.</text>
</comment>
<reference evidence="2" key="1">
    <citation type="submission" date="2024-04" db="EMBL/GenBank/DDBJ databases">
        <title>Salinicola lusitanus LLJ914,a marine bacterium isolated from the Okinawa Trough.</title>
        <authorList>
            <person name="Li J."/>
        </authorList>
    </citation>
    <scope>NUCLEOTIDE SEQUENCE [LARGE SCALE GENOMIC DNA]</scope>
</reference>
<name>A0AAW0NX73_9GOBI</name>
<organism evidence="1 2">
    <name type="scientific">Mugilogobius chulae</name>
    <name type="common">yellowstripe goby</name>
    <dbReference type="NCBI Taxonomy" id="88201"/>
    <lineage>
        <taxon>Eukaryota</taxon>
        <taxon>Metazoa</taxon>
        <taxon>Chordata</taxon>
        <taxon>Craniata</taxon>
        <taxon>Vertebrata</taxon>
        <taxon>Euteleostomi</taxon>
        <taxon>Actinopterygii</taxon>
        <taxon>Neopterygii</taxon>
        <taxon>Teleostei</taxon>
        <taxon>Neoteleostei</taxon>
        <taxon>Acanthomorphata</taxon>
        <taxon>Gobiaria</taxon>
        <taxon>Gobiiformes</taxon>
        <taxon>Gobioidei</taxon>
        <taxon>Gobiidae</taxon>
        <taxon>Gobionellinae</taxon>
        <taxon>Mugilogobius</taxon>
    </lineage>
</organism>
<accession>A0AAW0NX73</accession>
<keyword evidence="2" id="KW-1185">Reference proteome</keyword>
<sequence>MARYDYSLAVDWSVPGQLGLVRWKRLLLQKLENTSKSSVKKCAHWWIRPIESKDCGEKKPFVCYDSGRGGSSLDARLPCPHTVPPGSSSKWNMSRTPVQGGIQEASEISNKKITICLSKSCLRAGKPPPTLL</sequence>
<dbReference type="EMBL" id="JBBPFD010000010">
    <property type="protein sequence ID" value="KAK7910404.1"/>
    <property type="molecule type" value="Genomic_DNA"/>
</dbReference>
<protein>
    <submittedName>
        <fullName evidence="1">Uncharacterized protein</fullName>
    </submittedName>
</protein>
<evidence type="ECO:0000313" key="2">
    <source>
        <dbReference type="Proteomes" id="UP001460270"/>
    </source>
</evidence>
<proteinExistence type="predicted"/>
<evidence type="ECO:0000313" key="1">
    <source>
        <dbReference type="EMBL" id="KAK7910404.1"/>
    </source>
</evidence>
<dbReference type="Proteomes" id="UP001460270">
    <property type="component" value="Unassembled WGS sequence"/>
</dbReference>
<gene>
    <name evidence="1" type="ORF">WMY93_015088</name>
</gene>